<dbReference type="Proteomes" id="UP001143910">
    <property type="component" value="Unassembled WGS sequence"/>
</dbReference>
<organism evidence="1 2">
    <name type="scientific">Zarea fungicola</name>
    <dbReference type="NCBI Taxonomy" id="93591"/>
    <lineage>
        <taxon>Eukaryota</taxon>
        <taxon>Fungi</taxon>
        <taxon>Dikarya</taxon>
        <taxon>Ascomycota</taxon>
        <taxon>Pezizomycotina</taxon>
        <taxon>Sordariomycetes</taxon>
        <taxon>Hypocreomycetidae</taxon>
        <taxon>Hypocreales</taxon>
        <taxon>Cordycipitaceae</taxon>
        <taxon>Zarea</taxon>
    </lineage>
</organism>
<gene>
    <name evidence="1" type="ORF">NQ176_g3840</name>
</gene>
<sequence length="145" mass="15802">MKVASAVTPSTPQNATVTKAISPERVFDPIEAKESWSKLLGKRVVPKCEHDEPCISLVTKKPGVNCGRSFYICPRPLGPSGDKERDTEWRCATFIWSSDWGAAASSGSIRDGGRRFKTCVPAKSVRSDAETEGVRISSATNETRE</sequence>
<reference evidence="1" key="1">
    <citation type="submission" date="2022-08" db="EMBL/GenBank/DDBJ databases">
        <title>Genome Sequence of Lecanicillium fungicola.</title>
        <authorList>
            <person name="Buettner E."/>
        </authorList>
    </citation>
    <scope>NUCLEOTIDE SEQUENCE</scope>
    <source>
        <strain evidence="1">Babe33</strain>
    </source>
</reference>
<proteinExistence type="predicted"/>
<keyword evidence="2" id="KW-1185">Reference proteome</keyword>
<comment type="caution">
    <text evidence="1">The sequence shown here is derived from an EMBL/GenBank/DDBJ whole genome shotgun (WGS) entry which is preliminary data.</text>
</comment>
<evidence type="ECO:0000313" key="1">
    <source>
        <dbReference type="EMBL" id="KAJ2978386.1"/>
    </source>
</evidence>
<name>A0ACC1NIN2_9HYPO</name>
<protein>
    <submittedName>
        <fullName evidence="1">Uncharacterized protein</fullName>
    </submittedName>
</protein>
<evidence type="ECO:0000313" key="2">
    <source>
        <dbReference type="Proteomes" id="UP001143910"/>
    </source>
</evidence>
<dbReference type="EMBL" id="JANJQO010000380">
    <property type="protein sequence ID" value="KAJ2978386.1"/>
    <property type="molecule type" value="Genomic_DNA"/>
</dbReference>
<accession>A0ACC1NIN2</accession>